<dbReference type="EMBL" id="JAMZDE010000008">
    <property type="protein sequence ID" value="MCP1339994.1"/>
    <property type="molecule type" value="Genomic_DNA"/>
</dbReference>
<evidence type="ECO:0000313" key="1">
    <source>
        <dbReference type="EMBL" id="MCP1339994.1"/>
    </source>
</evidence>
<gene>
    <name evidence="1" type="ORF">NJR55_10400</name>
</gene>
<dbReference type="Proteomes" id="UP001139474">
    <property type="component" value="Unassembled WGS sequence"/>
</dbReference>
<organism evidence="1 2">
    <name type="scientific">Idiomarina rhizosphaerae</name>
    <dbReference type="NCBI Taxonomy" id="2961572"/>
    <lineage>
        <taxon>Bacteria</taxon>
        <taxon>Pseudomonadati</taxon>
        <taxon>Pseudomonadota</taxon>
        <taxon>Gammaproteobacteria</taxon>
        <taxon>Alteromonadales</taxon>
        <taxon>Idiomarinaceae</taxon>
        <taxon>Idiomarina</taxon>
    </lineage>
</organism>
<keyword evidence="2" id="KW-1185">Reference proteome</keyword>
<reference evidence="1" key="1">
    <citation type="submission" date="2022-06" db="EMBL/GenBank/DDBJ databases">
        <title>Idiomarina rhizosphaerae M1R2S28.</title>
        <authorList>
            <person name="Sun J.-Q."/>
            <person name="Li L.-F."/>
        </authorList>
    </citation>
    <scope>NUCLEOTIDE SEQUENCE</scope>
    <source>
        <strain evidence="1">M1R2S28</strain>
    </source>
</reference>
<dbReference type="AlphaFoldDB" id="A0A9X2FVI2"/>
<dbReference type="RefSeq" id="WP_253619878.1">
    <property type="nucleotide sequence ID" value="NZ_JAMZDE010000008.1"/>
</dbReference>
<protein>
    <submittedName>
        <fullName evidence="1">Uncharacterized protein</fullName>
    </submittedName>
</protein>
<dbReference type="NCBIfam" id="NF047558">
    <property type="entry name" value="TPR_END_plus"/>
    <property type="match status" value="1"/>
</dbReference>
<proteinExistence type="predicted"/>
<comment type="caution">
    <text evidence="1">The sequence shown here is derived from an EMBL/GenBank/DDBJ whole genome shotgun (WGS) entry which is preliminary data.</text>
</comment>
<name>A0A9X2FVI2_9GAMM</name>
<accession>A0A9X2FVI2</accession>
<evidence type="ECO:0000313" key="2">
    <source>
        <dbReference type="Proteomes" id="UP001139474"/>
    </source>
</evidence>
<sequence length="436" mass="50785">MSTITNAAVNVTPDTPVFMGCSKPLESDVQFSYFFNGCFIYSYNHTTGHCTCLTELDVATATVKPFGLVDKHYVVIGDKLFRSKEQAKKALSILPHIDAANDNKADERLELPEVGNLSPIKSLALIEHWFSEDFDLKWETYQESPEFYNLIQYYLALCCDAYKQKPDQAFLDAGVQVYLSMAQFSWLNPSILHNAACVYWLAGEQDSALDCIELALDFRYTGMESLLNDEDLDGLKKHPRFRCLSNKYQALKPKFNYVTPELFEAFENFAVQQSDSFVRFMRGHLLKNFRFYDISELSARIDSSENDDEREYWQRLASFNNNYLYNYMLMDEPMDLLTEQGKANYQLFQQYRHYRVLNPLVFAKVAEQLFHHAHYWGSQHHGFFNQRDSALLQQSFQLFQEFHVATESLCSEKRNELMAKAKEYDIFNYMEKLGSC</sequence>